<accession>A0ABX7FQS6</accession>
<dbReference type="RefSeq" id="WP_203355598.1">
    <property type="nucleotide sequence ID" value="NZ_CP069127.1"/>
</dbReference>
<organism evidence="1 2">
    <name type="scientific">Brevibacillus choshinensis</name>
    <dbReference type="NCBI Taxonomy" id="54911"/>
    <lineage>
        <taxon>Bacteria</taxon>
        <taxon>Bacillati</taxon>
        <taxon>Bacillota</taxon>
        <taxon>Bacilli</taxon>
        <taxon>Bacillales</taxon>
        <taxon>Paenibacillaceae</taxon>
        <taxon>Brevibacillus</taxon>
    </lineage>
</organism>
<evidence type="ECO:0000313" key="1">
    <source>
        <dbReference type="EMBL" id="QRG68599.1"/>
    </source>
</evidence>
<evidence type="ECO:0000313" key="2">
    <source>
        <dbReference type="Proteomes" id="UP000596248"/>
    </source>
</evidence>
<reference evidence="1 2" key="1">
    <citation type="submission" date="2021-01" db="EMBL/GenBank/DDBJ databases">
        <title>Identification of strong promoters based on the transcriptome of Brevibacillus choshinensis.</title>
        <authorList>
            <person name="Yao D."/>
            <person name="Zhang K."/>
            <person name="Wu J."/>
        </authorList>
    </citation>
    <scope>NUCLEOTIDE SEQUENCE [LARGE SCALE GENOMIC DNA]</scope>
    <source>
        <strain evidence="1 2">HPD31-SP3</strain>
    </source>
</reference>
<dbReference type="EMBL" id="CP069127">
    <property type="protein sequence ID" value="QRG68599.1"/>
    <property type="molecule type" value="Genomic_DNA"/>
</dbReference>
<dbReference type="Gene3D" id="2.30.110.40">
    <property type="entry name" value="Phage tail tube protein"/>
    <property type="match status" value="1"/>
</dbReference>
<gene>
    <name evidence="1" type="ORF">JNE38_05455</name>
</gene>
<dbReference type="Proteomes" id="UP000596248">
    <property type="component" value="Chromosome"/>
</dbReference>
<keyword evidence="2" id="KW-1185">Reference proteome</keyword>
<protein>
    <submittedName>
        <fullName evidence="1">Uncharacterized protein</fullName>
    </submittedName>
</protein>
<sequence length="149" mass="17018">MAQRDLLLKNAQAYNEDGDPFQGLMEGKAVQKFTYLEVPRLQKGTRKVIDETYIEVTLTMSSIDADLKYFALEQLVRGKTPIIPFIICEAVDKETGNVERLRISEISLDPEELTLWEAKAEGNDRATYVITGRSNLEPDFLEKLPEYDE</sequence>
<proteinExistence type="predicted"/>
<dbReference type="InterPro" id="IPR038628">
    <property type="entry name" value="XkdM-like_sf"/>
</dbReference>
<name>A0ABX7FQS6_BRECH</name>